<dbReference type="InterPro" id="IPR029052">
    <property type="entry name" value="Metallo-depent_PP-like"/>
</dbReference>
<comment type="caution">
    <text evidence="3">The sequence shown here is derived from an EMBL/GenBank/DDBJ whole genome shotgun (WGS) entry which is preliminary data.</text>
</comment>
<dbReference type="PANTHER" id="PTHR33393">
    <property type="entry name" value="POLYGLUTAMINE SYNTHESIS ACCESSORY PROTEIN RV0574C-RELATED"/>
    <property type="match status" value="1"/>
</dbReference>
<dbReference type="Proteomes" id="UP000051373">
    <property type="component" value="Unassembled WGS sequence"/>
</dbReference>
<dbReference type="PROSITE" id="PS00141">
    <property type="entry name" value="ASP_PROTEASE"/>
    <property type="match status" value="1"/>
</dbReference>
<dbReference type="PANTHER" id="PTHR33393:SF11">
    <property type="entry name" value="POLYGLUTAMINE SYNTHESIS ACCESSORY PROTEIN RV0574C-RELATED"/>
    <property type="match status" value="1"/>
</dbReference>
<dbReference type="STRING" id="1703779.AMJ83_09120"/>
<dbReference type="Pfam" id="PF09587">
    <property type="entry name" value="PGA_cap"/>
    <property type="match status" value="1"/>
</dbReference>
<dbReference type="InterPro" id="IPR001969">
    <property type="entry name" value="Aspartic_peptidase_AS"/>
</dbReference>
<dbReference type="PATRIC" id="fig|1703779.3.peg.1089"/>
<dbReference type="InterPro" id="IPR052169">
    <property type="entry name" value="CW_Biosynth-Accessory"/>
</dbReference>
<dbReference type="SUPFAM" id="SSF56300">
    <property type="entry name" value="Metallo-dependent phosphatases"/>
    <property type="match status" value="1"/>
</dbReference>
<dbReference type="SMART" id="SM00854">
    <property type="entry name" value="PGA_cap"/>
    <property type="match status" value="1"/>
</dbReference>
<evidence type="ECO:0000256" key="1">
    <source>
        <dbReference type="ARBA" id="ARBA00005662"/>
    </source>
</evidence>
<evidence type="ECO:0000313" key="3">
    <source>
        <dbReference type="EMBL" id="KPK62951.1"/>
    </source>
</evidence>
<proteinExistence type="inferred from homology"/>
<accession>A0A0S8FQH7</accession>
<gene>
    <name evidence="3" type="ORF">AMJ83_09120</name>
</gene>
<organism evidence="3 4">
    <name type="scientific">candidate division WOR_3 bacterium SM23_42</name>
    <dbReference type="NCBI Taxonomy" id="1703779"/>
    <lineage>
        <taxon>Bacteria</taxon>
        <taxon>Bacteria division WOR-3</taxon>
    </lineage>
</organism>
<sequence>MFVLFPSAGADPISVVAVGDIMMGSDYPRTMLPPNQGDDLYRKVTEYLRSADLTVGNLEGVLLDGGVCAKKTNKGRVYAFRMPPPFAQHLVDAGFDFLNLANNHLNDFGAHGVESTEKTLTDYGIAFGGPAGKIGKFEIRGKNIAIACFATSPGTDLIFDIVAAQSKVAGLARQHDIVIVSFHGGGEGLKYLHTYDTFEYFLDQPRGNVVEFSRAVVDSGADFVWGHGPHVPRAMEIYKDRLIAYSLGNFCTWGFNVAQERGYAPILMVLLDSDGTFMRGEIFSMVQQPPQPLMVDSLHRAARLIARLSMEDFSEAAPLIAPEGSVFRSISMPVRTINP</sequence>
<dbReference type="CDD" id="cd07381">
    <property type="entry name" value="MPP_CapA"/>
    <property type="match status" value="1"/>
</dbReference>
<evidence type="ECO:0000313" key="4">
    <source>
        <dbReference type="Proteomes" id="UP000051373"/>
    </source>
</evidence>
<protein>
    <recommendedName>
        <fullName evidence="2">Capsule synthesis protein CapA domain-containing protein</fullName>
    </recommendedName>
</protein>
<feature type="domain" description="Capsule synthesis protein CapA" evidence="2">
    <location>
        <begin position="14"/>
        <end position="254"/>
    </location>
</feature>
<dbReference type="GO" id="GO:0004190">
    <property type="term" value="F:aspartic-type endopeptidase activity"/>
    <property type="evidence" value="ECO:0007669"/>
    <property type="project" value="InterPro"/>
</dbReference>
<dbReference type="EMBL" id="LJUJ01000022">
    <property type="protein sequence ID" value="KPK62951.1"/>
    <property type="molecule type" value="Genomic_DNA"/>
</dbReference>
<dbReference type="InterPro" id="IPR019079">
    <property type="entry name" value="Capsule_synth_CapA"/>
</dbReference>
<dbReference type="AlphaFoldDB" id="A0A0S8FQH7"/>
<comment type="similarity">
    <text evidence="1">Belongs to the CapA family.</text>
</comment>
<dbReference type="GO" id="GO:0006508">
    <property type="term" value="P:proteolysis"/>
    <property type="evidence" value="ECO:0007669"/>
    <property type="project" value="InterPro"/>
</dbReference>
<reference evidence="3 4" key="1">
    <citation type="journal article" date="2015" name="Microbiome">
        <title>Genomic resolution of linkages in carbon, nitrogen, and sulfur cycling among widespread estuary sediment bacteria.</title>
        <authorList>
            <person name="Baker B.J."/>
            <person name="Lazar C.S."/>
            <person name="Teske A.P."/>
            <person name="Dick G.J."/>
        </authorList>
    </citation>
    <scope>NUCLEOTIDE SEQUENCE [LARGE SCALE GENOMIC DNA]</scope>
    <source>
        <strain evidence="3">SM23_42</strain>
    </source>
</reference>
<name>A0A0S8FQH7_UNCW3</name>
<evidence type="ECO:0000259" key="2">
    <source>
        <dbReference type="SMART" id="SM00854"/>
    </source>
</evidence>